<evidence type="ECO:0000256" key="1">
    <source>
        <dbReference type="SAM" id="MobiDB-lite"/>
    </source>
</evidence>
<gene>
    <name evidence="2" type="ORF">PECUL_23A017727</name>
</gene>
<proteinExistence type="predicted"/>
<dbReference type="Proteomes" id="UP001295444">
    <property type="component" value="Chromosome 07"/>
</dbReference>
<reference evidence="2" key="1">
    <citation type="submission" date="2022-03" db="EMBL/GenBank/DDBJ databases">
        <authorList>
            <person name="Alioto T."/>
            <person name="Alioto T."/>
            <person name="Gomez Garrido J."/>
        </authorList>
    </citation>
    <scope>NUCLEOTIDE SEQUENCE</scope>
</reference>
<name>A0AAD1WGG1_PELCU</name>
<sequence length="160" mass="19019">MFLCYCLHLNVKCSPCFSMFSTGIFPLVVLTHQTHRNVARAQSLFRDMGVEQIFTIENYTPEDHVKTQGRHEKVLNILNEVIKDVTFRMTAQQNPVMKLRERMQYMFKYVNERELRIREEVKELEKVMQLNLMAMAVKKAKTESEIEREQDEDTNKKRDA</sequence>
<feature type="region of interest" description="Disordered" evidence="1">
    <location>
        <begin position="140"/>
        <end position="160"/>
    </location>
</feature>
<evidence type="ECO:0000313" key="2">
    <source>
        <dbReference type="EMBL" id="CAH2308201.1"/>
    </source>
</evidence>
<evidence type="ECO:0000313" key="3">
    <source>
        <dbReference type="Proteomes" id="UP001295444"/>
    </source>
</evidence>
<accession>A0AAD1WGG1</accession>
<dbReference type="AlphaFoldDB" id="A0AAD1WGG1"/>
<organism evidence="2 3">
    <name type="scientific">Pelobates cultripes</name>
    <name type="common">Western spadefoot toad</name>
    <dbReference type="NCBI Taxonomy" id="61616"/>
    <lineage>
        <taxon>Eukaryota</taxon>
        <taxon>Metazoa</taxon>
        <taxon>Chordata</taxon>
        <taxon>Craniata</taxon>
        <taxon>Vertebrata</taxon>
        <taxon>Euteleostomi</taxon>
        <taxon>Amphibia</taxon>
        <taxon>Batrachia</taxon>
        <taxon>Anura</taxon>
        <taxon>Pelobatoidea</taxon>
        <taxon>Pelobatidae</taxon>
        <taxon>Pelobates</taxon>
    </lineage>
</organism>
<dbReference type="EMBL" id="OW240918">
    <property type="protein sequence ID" value="CAH2308201.1"/>
    <property type="molecule type" value="Genomic_DNA"/>
</dbReference>
<protein>
    <submittedName>
        <fullName evidence="2">Uncharacterized protein</fullName>
    </submittedName>
</protein>
<keyword evidence="3" id="KW-1185">Reference proteome</keyword>